<sequence length="330" mass="36529">MKAIIPVAGTGAKLRPHTYTQPKALMPLAGKTILGYIIDRLKAAGITEFVFIIGYLGEKIQEYVTTSYPEVTSHFVLQKDRNGIAHAILMVEQIVGEDQILIALGDTICDFDIENVLHKQGNFIGIMKVEDPRRFGIVEMNENGEITKLVEKPSIPKSNKALVGVYKIQDTQTLFECIKQLIERNITENKEYSLTDALELMREKESLLIPFKVKYWYDCGRKDSIIATNALLLERFGGKVHTSVAQNNTIIIPPVDIAAGCIIENSIIGPNVSIGENTRVSHSVIKDSIINTYATLYEIVIDNSIIGSDASVKGMSRSLNIGDNTEIDFG</sequence>
<feature type="domain" description="Nucleotidyl transferase" evidence="1">
    <location>
        <begin position="2"/>
        <end position="233"/>
    </location>
</feature>
<dbReference type="InterPro" id="IPR050486">
    <property type="entry name" value="Mannose-1P_guanyltransferase"/>
</dbReference>
<evidence type="ECO:0000259" key="1">
    <source>
        <dbReference type="Pfam" id="PF00483"/>
    </source>
</evidence>
<dbReference type="Gene3D" id="2.160.10.10">
    <property type="entry name" value="Hexapeptide repeat proteins"/>
    <property type="match status" value="1"/>
</dbReference>
<dbReference type="Proteomes" id="UP000292424">
    <property type="component" value="Chromosome"/>
</dbReference>
<keyword evidence="2" id="KW-0808">Transferase</keyword>
<dbReference type="Pfam" id="PF00483">
    <property type="entry name" value="NTP_transferase"/>
    <property type="match status" value="1"/>
</dbReference>
<dbReference type="SUPFAM" id="SSF53448">
    <property type="entry name" value="Nucleotide-diphospho-sugar transferases"/>
    <property type="match status" value="1"/>
</dbReference>
<dbReference type="InterPro" id="IPR005835">
    <property type="entry name" value="NTP_transferase_dom"/>
</dbReference>
<accession>A0A5P2G4S8</accession>
<organism evidence="2 3">
    <name type="scientific">Rhizosphaericola mali</name>
    <dbReference type="NCBI Taxonomy" id="2545455"/>
    <lineage>
        <taxon>Bacteria</taxon>
        <taxon>Pseudomonadati</taxon>
        <taxon>Bacteroidota</taxon>
        <taxon>Chitinophagia</taxon>
        <taxon>Chitinophagales</taxon>
        <taxon>Chitinophagaceae</taxon>
        <taxon>Rhizosphaericola</taxon>
    </lineage>
</organism>
<dbReference type="AlphaFoldDB" id="A0A5P2G4S8"/>
<reference evidence="2 3" key="1">
    <citation type="submission" date="2019-09" db="EMBL/GenBank/DDBJ databases">
        <title>Complete genome sequence of Arachidicoccus sp. B3-10 isolated from apple orchard soil.</title>
        <authorList>
            <person name="Kim H.S."/>
            <person name="Han K.-I."/>
            <person name="Suh M.K."/>
            <person name="Lee K.C."/>
            <person name="Eom M.K."/>
            <person name="Kim J.-S."/>
            <person name="Kang S.W."/>
            <person name="Sin Y."/>
            <person name="Lee J.-S."/>
        </authorList>
    </citation>
    <scope>NUCLEOTIDE SEQUENCE [LARGE SCALE GENOMIC DNA]</scope>
    <source>
        <strain evidence="2 3">B3-10</strain>
    </source>
</reference>
<evidence type="ECO:0000313" key="2">
    <source>
        <dbReference type="EMBL" id="QES90826.1"/>
    </source>
</evidence>
<dbReference type="EMBL" id="CP044016">
    <property type="protein sequence ID" value="QES90826.1"/>
    <property type="molecule type" value="Genomic_DNA"/>
</dbReference>
<protein>
    <submittedName>
        <fullName evidence="2">NTP transferase domain-containing protein</fullName>
    </submittedName>
</protein>
<dbReference type="PANTHER" id="PTHR22572">
    <property type="entry name" value="SUGAR-1-PHOSPHATE GUANYL TRANSFERASE"/>
    <property type="match status" value="1"/>
</dbReference>
<evidence type="ECO:0000313" key="3">
    <source>
        <dbReference type="Proteomes" id="UP000292424"/>
    </source>
</evidence>
<dbReference type="OrthoDB" id="9803871at2"/>
<dbReference type="Gene3D" id="3.90.550.10">
    <property type="entry name" value="Spore Coat Polysaccharide Biosynthesis Protein SpsA, Chain A"/>
    <property type="match status" value="1"/>
</dbReference>
<dbReference type="KEGG" id="arac:E0W69_019975"/>
<proteinExistence type="predicted"/>
<dbReference type="CDD" id="cd04181">
    <property type="entry name" value="NTP_transferase"/>
    <property type="match status" value="1"/>
</dbReference>
<gene>
    <name evidence="2" type="ORF">E0W69_019975</name>
</gene>
<keyword evidence="3" id="KW-1185">Reference proteome</keyword>
<name>A0A5P2G4S8_9BACT</name>
<dbReference type="GO" id="GO:0016740">
    <property type="term" value="F:transferase activity"/>
    <property type="evidence" value="ECO:0007669"/>
    <property type="project" value="UniProtKB-KW"/>
</dbReference>
<dbReference type="RefSeq" id="WP_131331809.1">
    <property type="nucleotide sequence ID" value="NZ_CP044016.1"/>
</dbReference>
<dbReference type="InterPro" id="IPR029044">
    <property type="entry name" value="Nucleotide-diphossugar_trans"/>
</dbReference>